<evidence type="ECO:0000313" key="3">
    <source>
        <dbReference type="Proteomes" id="UP001218218"/>
    </source>
</evidence>
<evidence type="ECO:0000313" key="2">
    <source>
        <dbReference type="EMBL" id="KAJ7367768.1"/>
    </source>
</evidence>
<gene>
    <name evidence="2" type="ORF">DFH08DRAFT_829313</name>
</gene>
<dbReference type="EMBL" id="JARIHO010000001">
    <property type="protein sequence ID" value="KAJ7367768.1"/>
    <property type="molecule type" value="Genomic_DNA"/>
</dbReference>
<sequence>MSLRISERTRTRTAPGHPLLPVSMTAPGAAVSRILPLPPMPVVQRPAPAPVSSCSSSPASASSLVAPLYSPPIISPSTSRANTTMLDVPGTILYQTRAPTWTSSNSVIYSTGPSPSSVQYHPQLTPQPTRGASKVVYHGRSIPSRAAPLYLPPVSLRQQNLPMGTNYQLLAAQAQYPRHFHHNPHFQSQLHAHYPYSGHAERRTLSAW</sequence>
<keyword evidence="3" id="KW-1185">Reference proteome</keyword>
<protein>
    <submittedName>
        <fullName evidence="2">Uncharacterized protein</fullName>
    </submittedName>
</protein>
<name>A0AAD7ATH3_9AGAR</name>
<accession>A0AAD7ATH3</accession>
<dbReference type="AlphaFoldDB" id="A0AAD7ATH3"/>
<comment type="caution">
    <text evidence="2">The sequence shown here is derived from an EMBL/GenBank/DDBJ whole genome shotgun (WGS) entry which is preliminary data.</text>
</comment>
<reference evidence="2" key="1">
    <citation type="submission" date="2023-03" db="EMBL/GenBank/DDBJ databases">
        <title>Massive genome expansion in bonnet fungi (Mycena s.s.) driven by repeated elements and novel gene families across ecological guilds.</title>
        <authorList>
            <consortium name="Lawrence Berkeley National Laboratory"/>
            <person name="Harder C.B."/>
            <person name="Miyauchi S."/>
            <person name="Viragh M."/>
            <person name="Kuo A."/>
            <person name="Thoen E."/>
            <person name="Andreopoulos B."/>
            <person name="Lu D."/>
            <person name="Skrede I."/>
            <person name="Drula E."/>
            <person name="Henrissat B."/>
            <person name="Morin E."/>
            <person name="Kohler A."/>
            <person name="Barry K."/>
            <person name="LaButti K."/>
            <person name="Morin E."/>
            <person name="Salamov A."/>
            <person name="Lipzen A."/>
            <person name="Mereny Z."/>
            <person name="Hegedus B."/>
            <person name="Baldrian P."/>
            <person name="Stursova M."/>
            <person name="Weitz H."/>
            <person name="Taylor A."/>
            <person name="Grigoriev I.V."/>
            <person name="Nagy L.G."/>
            <person name="Martin F."/>
            <person name="Kauserud H."/>
        </authorList>
    </citation>
    <scope>NUCLEOTIDE SEQUENCE</scope>
    <source>
        <strain evidence="2">CBHHK002</strain>
    </source>
</reference>
<organism evidence="2 3">
    <name type="scientific">Mycena albidolilacea</name>
    <dbReference type="NCBI Taxonomy" id="1033008"/>
    <lineage>
        <taxon>Eukaryota</taxon>
        <taxon>Fungi</taxon>
        <taxon>Dikarya</taxon>
        <taxon>Basidiomycota</taxon>
        <taxon>Agaricomycotina</taxon>
        <taxon>Agaricomycetes</taxon>
        <taxon>Agaricomycetidae</taxon>
        <taxon>Agaricales</taxon>
        <taxon>Marasmiineae</taxon>
        <taxon>Mycenaceae</taxon>
        <taxon>Mycena</taxon>
    </lineage>
</organism>
<proteinExistence type="predicted"/>
<feature type="compositionally biased region" description="Basic and acidic residues" evidence="1">
    <location>
        <begin position="1"/>
        <end position="10"/>
    </location>
</feature>
<evidence type="ECO:0000256" key="1">
    <source>
        <dbReference type="SAM" id="MobiDB-lite"/>
    </source>
</evidence>
<dbReference type="Proteomes" id="UP001218218">
    <property type="component" value="Unassembled WGS sequence"/>
</dbReference>
<feature type="region of interest" description="Disordered" evidence="1">
    <location>
        <begin position="1"/>
        <end position="21"/>
    </location>
</feature>